<dbReference type="KEGG" id="csr:Cspa_c32500"/>
<dbReference type="eggNOG" id="ENOG5034688">
    <property type="taxonomic scope" value="Bacteria"/>
</dbReference>
<evidence type="ECO:0000313" key="2">
    <source>
        <dbReference type="EMBL" id="AGF57011.1"/>
    </source>
</evidence>
<gene>
    <name evidence="2" type="ORF">Cspa_c32500</name>
</gene>
<dbReference type="Proteomes" id="UP000011728">
    <property type="component" value="Chromosome"/>
</dbReference>
<evidence type="ECO:0000313" key="3">
    <source>
        <dbReference type="Proteomes" id="UP000011728"/>
    </source>
</evidence>
<proteinExistence type="predicted"/>
<keyword evidence="1" id="KW-0812">Transmembrane</keyword>
<keyword evidence="1" id="KW-0472">Membrane</keyword>
<keyword evidence="1" id="KW-1133">Transmembrane helix</keyword>
<dbReference type="RefSeq" id="WP_015393329.1">
    <property type="nucleotide sequence ID" value="NC_020291.1"/>
</dbReference>
<dbReference type="HOGENOM" id="CLU_2258880_0_0_9"/>
<protein>
    <submittedName>
        <fullName evidence="2">Uncharacterized protein</fullName>
    </submittedName>
</protein>
<dbReference type="AlphaFoldDB" id="M1MQI7"/>
<reference evidence="2 3" key="1">
    <citation type="submission" date="2013-02" db="EMBL/GenBank/DDBJ databases">
        <title>Genome sequence of Clostridium saccharoperbutylacetonicum N1-4(HMT).</title>
        <authorList>
            <person name="Poehlein A."/>
            <person name="Daniel R."/>
        </authorList>
    </citation>
    <scope>NUCLEOTIDE SEQUENCE [LARGE SCALE GENOMIC DNA]</scope>
    <source>
        <strain evidence="3">N1-4(HMT)</strain>
    </source>
</reference>
<dbReference type="PATRIC" id="fig|931276.5.peg.3272"/>
<evidence type="ECO:0000256" key="1">
    <source>
        <dbReference type="SAM" id="Phobius"/>
    </source>
</evidence>
<feature type="transmembrane region" description="Helical" evidence="1">
    <location>
        <begin position="63"/>
        <end position="96"/>
    </location>
</feature>
<feature type="transmembrane region" description="Helical" evidence="1">
    <location>
        <begin position="21"/>
        <end position="39"/>
    </location>
</feature>
<dbReference type="EMBL" id="CP004121">
    <property type="protein sequence ID" value="AGF57011.1"/>
    <property type="molecule type" value="Genomic_DNA"/>
</dbReference>
<sequence length="103" mass="11918">MFKKIYIILFNFFKTSKRNELFEMIILPIIISIILYIFSKNLIIKIDDFVCDFNNTVISITALLVAFGVASLSILVTSSISIFSQTFVVMSIYYLFVEPKKKK</sequence>
<keyword evidence="3" id="KW-1185">Reference proteome</keyword>
<organism evidence="2 3">
    <name type="scientific">Clostridium saccharoperbutylacetonicum N1-4(HMT)</name>
    <dbReference type="NCBI Taxonomy" id="931276"/>
    <lineage>
        <taxon>Bacteria</taxon>
        <taxon>Bacillati</taxon>
        <taxon>Bacillota</taxon>
        <taxon>Clostridia</taxon>
        <taxon>Eubacteriales</taxon>
        <taxon>Clostridiaceae</taxon>
        <taxon>Clostridium</taxon>
    </lineage>
</organism>
<name>M1MQI7_9CLOT</name>
<accession>M1MQI7</accession>